<organism evidence="5">
    <name type="scientific">Xanthomonas campestris pv. juglandis</name>
    <name type="common">Xanthomonas arboricola pv. juglandis</name>
    <dbReference type="NCBI Taxonomy" id="195709"/>
    <lineage>
        <taxon>Bacteria</taxon>
        <taxon>Pseudomonadati</taxon>
        <taxon>Pseudomonadota</taxon>
        <taxon>Gammaproteobacteria</taxon>
        <taxon>Lysobacterales</taxon>
        <taxon>Lysobacteraceae</taxon>
        <taxon>Xanthomonas</taxon>
    </lineage>
</organism>
<evidence type="ECO:0000313" key="6">
    <source>
        <dbReference type="EMBL" id="CAD1796576.1"/>
    </source>
</evidence>
<dbReference type="Pfam" id="PF01408">
    <property type="entry name" value="GFO_IDH_MocA"/>
    <property type="match status" value="1"/>
</dbReference>
<dbReference type="Gene3D" id="3.30.360.10">
    <property type="entry name" value="Dihydrodipicolinate Reductase, domain 2"/>
    <property type="match status" value="1"/>
</dbReference>
<dbReference type="RefSeq" id="WP_053051154.1">
    <property type="nucleotide sequence ID" value="NZ_LR861807.1"/>
</dbReference>
<dbReference type="Gene3D" id="3.40.50.720">
    <property type="entry name" value="NAD(P)-binding Rossmann-like Domain"/>
    <property type="match status" value="1"/>
</dbReference>
<accession>A0A7U7HQ68</accession>
<comment type="similarity">
    <text evidence="1">Belongs to the Gfo/Idh/MocA family.</text>
</comment>
<dbReference type="EMBL" id="LR861807">
    <property type="protein sequence ID" value="CAD1796576.1"/>
    <property type="molecule type" value="Genomic_DNA"/>
</dbReference>
<dbReference type="NCBIfam" id="NF008607">
    <property type="entry name" value="PRK11579.1"/>
    <property type="match status" value="1"/>
</dbReference>
<evidence type="ECO:0000313" key="5">
    <source>
        <dbReference type="EMBL" id="CAD0340987.1"/>
    </source>
</evidence>
<dbReference type="PANTHER" id="PTHR43708:SF5">
    <property type="entry name" value="CONSERVED EXPRESSED OXIDOREDUCTASE (EUROFUNG)-RELATED"/>
    <property type="match status" value="1"/>
</dbReference>
<protein>
    <submittedName>
        <fullName evidence="5">Oxidoreductase</fullName>
    </submittedName>
</protein>
<keyword evidence="2" id="KW-0560">Oxidoreductase</keyword>
<dbReference type="GO" id="GO:0016491">
    <property type="term" value="F:oxidoreductase activity"/>
    <property type="evidence" value="ECO:0007669"/>
    <property type="project" value="UniProtKB-KW"/>
</dbReference>
<dbReference type="InterPro" id="IPR051317">
    <property type="entry name" value="Gfo/Idh/MocA_oxidoreduct"/>
</dbReference>
<feature type="domain" description="Gfo/Idh/MocA-like oxidoreductase C-terminal" evidence="4">
    <location>
        <begin position="134"/>
        <end position="342"/>
    </location>
</feature>
<dbReference type="EMBL" id="LR824643">
    <property type="protein sequence ID" value="CAD0340987.1"/>
    <property type="molecule type" value="Genomic_DNA"/>
</dbReference>
<proteinExistence type="inferred from homology"/>
<evidence type="ECO:0000313" key="7">
    <source>
        <dbReference type="Proteomes" id="UP000514411"/>
    </source>
</evidence>
<evidence type="ECO:0000259" key="3">
    <source>
        <dbReference type="Pfam" id="PF01408"/>
    </source>
</evidence>
<evidence type="ECO:0000256" key="1">
    <source>
        <dbReference type="ARBA" id="ARBA00010928"/>
    </source>
</evidence>
<dbReference type="PANTHER" id="PTHR43708">
    <property type="entry name" value="CONSERVED EXPRESSED OXIDOREDUCTASE (EUROFUNG)"/>
    <property type="match status" value="1"/>
</dbReference>
<dbReference type="InterPro" id="IPR000683">
    <property type="entry name" value="Gfo/Idh/MocA-like_OxRdtase_N"/>
</dbReference>
<gene>
    <name evidence="6" type="ORF">XSP_003652</name>
    <name evidence="5" type="ORF">XSP_003682</name>
</gene>
<feature type="domain" description="Gfo/Idh/MocA-like oxidoreductase N-terminal" evidence="3">
    <location>
        <begin position="5"/>
        <end position="120"/>
    </location>
</feature>
<dbReference type="GO" id="GO:0000166">
    <property type="term" value="F:nucleotide binding"/>
    <property type="evidence" value="ECO:0007669"/>
    <property type="project" value="InterPro"/>
</dbReference>
<dbReference type="SUPFAM" id="SSF51735">
    <property type="entry name" value="NAD(P)-binding Rossmann-fold domains"/>
    <property type="match status" value="1"/>
</dbReference>
<name>A0A7U7HQ68_XANCJ</name>
<evidence type="ECO:0000259" key="4">
    <source>
        <dbReference type="Pfam" id="PF02894"/>
    </source>
</evidence>
<dbReference type="AlphaFoldDB" id="A0A7U7HQ68"/>
<dbReference type="InterPro" id="IPR036291">
    <property type="entry name" value="NAD(P)-bd_dom_sf"/>
</dbReference>
<sequence length="355" mass="38344">MPKPFNLAVVGYGYVGRTFHAPLIAGTPGLALHSVVSSKPQQVQADFPDVAVLADLETALADPALDAVVLATPNQTHAPFALQALAAGKHVLVDKPFALDAAQAREVVAAAAAAGRIVSVFQNRRWDADFLTVRRLIDEGQLGEVVEFHSHFDRFRPQVRDRWRESDIPGAGLWYDLGPHLLDQALQLFGTPQAIGADLQRQRNQARSDDYFHVTLRYPRLRVILHAGSLVADSGLRFAVHGTRGSYLKHGLDTQEDQLRAGRRPGTAGWGVDPLPGTLTRVDDEGRVHTHQPDTTPGDYRQCYAAFRDALAGAGPAPVSGADAVQVMELLELAQRSAASGQVQWLEGASATSRG</sequence>
<dbReference type="Pfam" id="PF02894">
    <property type="entry name" value="GFO_IDH_MocA_C"/>
    <property type="match status" value="1"/>
</dbReference>
<reference evidence="5 7" key="1">
    <citation type="submission" date="2020-07" db="EMBL/GenBank/DDBJ databases">
        <authorList>
            <person name="Teixeira M."/>
        </authorList>
    </citation>
    <scope>NUCLEOTIDE SEQUENCE</scope>
    <source>
        <strain evidence="6">3</strain>
        <strain evidence="5">Xanthomonas arboricola pv. juglandis CPBF 427</strain>
    </source>
</reference>
<evidence type="ECO:0000256" key="2">
    <source>
        <dbReference type="ARBA" id="ARBA00023002"/>
    </source>
</evidence>
<dbReference type="SUPFAM" id="SSF55347">
    <property type="entry name" value="Glyceraldehyde-3-phosphate dehydrogenase-like, C-terminal domain"/>
    <property type="match status" value="1"/>
</dbReference>
<dbReference type="Proteomes" id="UP000514411">
    <property type="component" value="Chromosome"/>
</dbReference>
<dbReference type="OrthoDB" id="9774191at2"/>
<dbReference type="InterPro" id="IPR004104">
    <property type="entry name" value="Gfo/Idh/MocA-like_OxRdtase_C"/>
</dbReference>